<name>A0AAV5M836_9ROSI</name>
<dbReference type="Proteomes" id="UP001054252">
    <property type="component" value="Unassembled WGS sequence"/>
</dbReference>
<organism evidence="2 3">
    <name type="scientific">Rubroshorea leprosula</name>
    <dbReference type="NCBI Taxonomy" id="152421"/>
    <lineage>
        <taxon>Eukaryota</taxon>
        <taxon>Viridiplantae</taxon>
        <taxon>Streptophyta</taxon>
        <taxon>Embryophyta</taxon>
        <taxon>Tracheophyta</taxon>
        <taxon>Spermatophyta</taxon>
        <taxon>Magnoliopsida</taxon>
        <taxon>eudicotyledons</taxon>
        <taxon>Gunneridae</taxon>
        <taxon>Pentapetalae</taxon>
        <taxon>rosids</taxon>
        <taxon>malvids</taxon>
        <taxon>Malvales</taxon>
        <taxon>Dipterocarpaceae</taxon>
        <taxon>Rubroshorea</taxon>
    </lineage>
</organism>
<accession>A0AAV5M836</accession>
<feature type="compositionally biased region" description="Polar residues" evidence="1">
    <location>
        <begin position="1"/>
        <end position="14"/>
    </location>
</feature>
<sequence length="58" mass="6070">MLTGNLAGSSNVASTGGDKSHHDPLGMQGETAAARSPIVAPPSPHHTMKRYNFNMIPL</sequence>
<comment type="caution">
    <text evidence="2">The sequence shown here is derived from an EMBL/GenBank/DDBJ whole genome shotgun (WGS) entry which is preliminary data.</text>
</comment>
<keyword evidence="3" id="KW-1185">Reference proteome</keyword>
<protein>
    <submittedName>
        <fullName evidence="2">Uncharacterized protein</fullName>
    </submittedName>
</protein>
<reference evidence="2 3" key="1">
    <citation type="journal article" date="2021" name="Commun. Biol.">
        <title>The genome of Shorea leprosula (Dipterocarpaceae) highlights the ecological relevance of drought in aseasonal tropical rainforests.</title>
        <authorList>
            <person name="Ng K.K.S."/>
            <person name="Kobayashi M.J."/>
            <person name="Fawcett J.A."/>
            <person name="Hatakeyama M."/>
            <person name="Paape T."/>
            <person name="Ng C.H."/>
            <person name="Ang C.C."/>
            <person name="Tnah L.H."/>
            <person name="Lee C.T."/>
            <person name="Nishiyama T."/>
            <person name="Sese J."/>
            <person name="O'Brien M.J."/>
            <person name="Copetti D."/>
            <person name="Mohd Noor M.I."/>
            <person name="Ong R.C."/>
            <person name="Putra M."/>
            <person name="Sireger I.Z."/>
            <person name="Indrioko S."/>
            <person name="Kosugi Y."/>
            <person name="Izuno A."/>
            <person name="Isagi Y."/>
            <person name="Lee S.L."/>
            <person name="Shimizu K.K."/>
        </authorList>
    </citation>
    <scope>NUCLEOTIDE SEQUENCE [LARGE SCALE GENOMIC DNA]</scope>
    <source>
        <strain evidence="2">214</strain>
    </source>
</reference>
<evidence type="ECO:0000313" key="3">
    <source>
        <dbReference type="Proteomes" id="UP001054252"/>
    </source>
</evidence>
<feature type="region of interest" description="Disordered" evidence="1">
    <location>
        <begin position="1"/>
        <end position="47"/>
    </location>
</feature>
<proteinExistence type="predicted"/>
<gene>
    <name evidence="2" type="ORF">SLEP1_g53017</name>
</gene>
<evidence type="ECO:0000256" key="1">
    <source>
        <dbReference type="SAM" id="MobiDB-lite"/>
    </source>
</evidence>
<dbReference type="EMBL" id="BPVZ01000201">
    <property type="protein sequence ID" value="GKV45994.1"/>
    <property type="molecule type" value="Genomic_DNA"/>
</dbReference>
<evidence type="ECO:0000313" key="2">
    <source>
        <dbReference type="EMBL" id="GKV45994.1"/>
    </source>
</evidence>
<dbReference type="AlphaFoldDB" id="A0AAV5M836"/>